<accession>A0A4W5K1H4</accession>
<dbReference type="GeneTree" id="ENSGT00390000004237"/>
<dbReference type="PANTHER" id="PTHR21485">
    <property type="entry name" value="HAD SUPERFAMILY MEMBERS CMAS AND KDSC"/>
    <property type="match status" value="1"/>
</dbReference>
<keyword evidence="3" id="KW-1185">Reference proteome</keyword>
<name>A0A4W5K1H4_9TELE</name>
<evidence type="ECO:0000256" key="1">
    <source>
        <dbReference type="ARBA" id="ARBA00022695"/>
    </source>
</evidence>
<keyword evidence="1" id="KW-0548">Nucleotidyltransferase</keyword>
<dbReference type="InterPro" id="IPR023214">
    <property type="entry name" value="HAD_sf"/>
</dbReference>
<protein>
    <submittedName>
        <fullName evidence="2">Uncharacterized protein</fullName>
    </submittedName>
</protein>
<dbReference type="Proteomes" id="UP000314982">
    <property type="component" value="Unassembled WGS sequence"/>
</dbReference>
<sequence>MLIEMPFVLLSFSGGEVGLLYEMLPEYSVDIDVDIDWPVVEQRVLRFGYFGLDKPEVVRLLLCNVSGCQTDGRVFISISGEEMVSVNTRDTMGIRMLQREGVEVQTLYIQNV</sequence>
<evidence type="ECO:0000313" key="2">
    <source>
        <dbReference type="Ensembl" id="ENSHHUP00000009747.1"/>
    </source>
</evidence>
<dbReference type="GO" id="GO:0008781">
    <property type="term" value="F:N-acylneuraminate cytidylyltransferase activity"/>
    <property type="evidence" value="ECO:0007669"/>
    <property type="project" value="TreeGrafter"/>
</dbReference>
<dbReference type="PANTHER" id="PTHR21485:SF3">
    <property type="entry name" value="N-ACYLNEURAMINATE CYTIDYLYLTRANSFERASE"/>
    <property type="match status" value="1"/>
</dbReference>
<dbReference type="InterPro" id="IPR050793">
    <property type="entry name" value="CMP-NeuNAc_synthase"/>
</dbReference>
<keyword evidence="1" id="KW-0808">Transferase</keyword>
<organism evidence="2 3">
    <name type="scientific">Hucho hucho</name>
    <name type="common">huchen</name>
    <dbReference type="NCBI Taxonomy" id="62062"/>
    <lineage>
        <taxon>Eukaryota</taxon>
        <taxon>Metazoa</taxon>
        <taxon>Chordata</taxon>
        <taxon>Craniata</taxon>
        <taxon>Vertebrata</taxon>
        <taxon>Euteleostomi</taxon>
        <taxon>Actinopterygii</taxon>
        <taxon>Neopterygii</taxon>
        <taxon>Teleostei</taxon>
        <taxon>Protacanthopterygii</taxon>
        <taxon>Salmoniformes</taxon>
        <taxon>Salmonidae</taxon>
        <taxon>Salmoninae</taxon>
        <taxon>Hucho</taxon>
    </lineage>
</organism>
<evidence type="ECO:0000313" key="3">
    <source>
        <dbReference type="Proteomes" id="UP000314982"/>
    </source>
</evidence>
<proteinExistence type="predicted"/>
<reference evidence="3" key="1">
    <citation type="submission" date="2018-06" db="EMBL/GenBank/DDBJ databases">
        <title>Genome assembly of Danube salmon.</title>
        <authorList>
            <person name="Macqueen D.J."/>
            <person name="Gundappa M.K."/>
        </authorList>
    </citation>
    <scope>NUCLEOTIDE SEQUENCE [LARGE SCALE GENOMIC DNA]</scope>
</reference>
<reference evidence="2" key="2">
    <citation type="submission" date="2025-08" db="UniProtKB">
        <authorList>
            <consortium name="Ensembl"/>
        </authorList>
    </citation>
    <scope>IDENTIFICATION</scope>
</reference>
<dbReference type="Gene3D" id="3.40.50.1000">
    <property type="entry name" value="HAD superfamily/HAD-like"/>
    <property type="match status" value="1"/>
</dbReference>
<dbReference type="Ensembl" id="ENSHHUT00000010051.1">
    <property type="protein sequence ID" value="ENSHHUP00000009747.1"/>
    <property type="gene ID" value="ENSHHUG00000005948.1"/>
</dbReference>
<dbReference type="AlphaFoldDB" id="A0A4W5K1H4"/>
<reference evidence="2" key="3">
    <citation type="submission" date="2025-09" db="UniProtKB">
        <authorList>
            <consortium name="Ensembl"/>
        </authorList>
    </citation>
    <scope>IDENTIFICATION</scope>
</reference>